<reference evidence="1 2" key="1">
    <citation type="submission" date="2024-02" db="EMBL/GenBank/DDBJ databases">
        <authorList>
            <person name="Vignale AGUSTIN F."/>
            <person name="Sosa J E."/>
            <person name="Modenutti C."/>
        </authorList>
    </citation>
    <scope>NUCLEOTIDE SEQUENCE [LARGE SCALE GENOMIC DNA]</scope>
</reference>
<comment type="caution">
    <text evidence="1">The sequence shown here is derived from an EMBL/GenBank/DDBJ whole genome shotgun (WGS) entry which is preliminary data.</text>
</comment>
<protein>
    <submittedName>
        <fullName evidence="1">Uncharacterized protein</fullName>
    </submittedName>
</protein>
<gene>
    <name evidence="1" type="ORF">ILEXP_LOCUS41720</name>
</gene>
<keyword evidence="2" id="KW-1185">Reference proteome</keyword>
<dbReference type="Proteomes" id="UP001642360">
    <property type="component" value="Unassembled WGS sequence"/>
</dbReference>
<name>A0ABC8TT42_9AQUA</name>
<sequence length="155" mass="17205">MTDKRNRFLGSKKEVELKLVASESSTFDLSSQVEKMVEENKALFLKVSELSTALNKKESKLSDVLKEKESDLANVVKTTTSEKDEASYEITSAAGVDPRDQAKSEIEAKTLAKDLAKESLLVEEAELYPSYMGCLNLLMNPWGSIRASLDALYCQ</sequence>
<dbReference type="AlphaFoldDB" id="A0ABC8TT42"/>
<evidence type="ECO:0000313" key="1">
    <source>
        <dbReference type="EMBL" id="CAK9172091.1"/>
    </source>
</evidence>
<proteinExistence type="predicted"/>
<dbReference type="EMBL" id="CAUOFW020005913">
    <property type="protein sequence ID" value="CAK9172091.1"/>
    <property type="molecule type" value="Genomic_DNA"/>
</dbReference>
<organism evidence="1 2">
    <name type="scientific">Ilex paraguariensis</name>
    <name type="common">yerba mate</name>
    <dbReference type="NCBI Taxonomy" id="185542"/>
    <lineage>
        <taxon>Eukaryota</taxon>
        <taxon>Viridiplantae</taxon>
        <taxon>Streptophyta</taxon>
        <taxon>Embryophyta</taxon>
        <taxon>Tracheophyta</taxon>
        <taxon>Spermatophyta</taxon>
        <taxon>Magnoliopsida</taxon>
        <taxon>eudicotyledons</taxon>
        <taxon>Gunneridae</taxon>
        <taxon>Pentapetalae</taxon>
        <taxon>asterids</taxon>
        <taxon>campanulids</taxon>
        <taxon>Aquifoliales</taxon>
        <taxon>Aquifoliaceae</taxon>
        <taxon>Ilex</taxon>
    </lineage>
</organism>
<accession>A0ABC8TT42</accession>
<evidence type="ECO:0000313" key="2">
    <source>
        <dbReference type="Proteomes" id="UP001642360"/>
    </source>
</evidence>